<sequence length="349" mass="37726">MSATGDSAVFDYFSLLLKEPISSIGDDEADLAVAKPDLDRRPTPEIEPVAKLMAEDIDNLMTATLDKPEVDRAVLERLLAPVVSPEVATEKVGPGVMTSPEVKIAPRVKVNTKAQTKAKTSAKTETGVEESSVSKLAEPEVKTKLNASAEEPVSAKEPVRRLADIVAEDLAGLTSTKVTPETQTGSVPPANTGLLADNLEDDFQVLFFKIAGLTLAVPLVSLGGIVRLEKLNHIIGRPAWYLGLQNHRGEQINVVDTCAWVMPEHIDKESVESKNYQYVVQLTKSNWGLACESLLNATRIDKSQVNWRTKPGKRPWLAGVVKEQMCGILNVDALITMLDAGLGCQDPIG</sequence>
<dbReference type="PROSITE" id="PS50851">
    <property type="entry name" value="CHEW"/>
    <property type="match status" value="1"/>
</dbReference>
<evidence type="ECO:0000313" key="3">
    <source>
        <dbReference type="EMBL" id="MCL2913152.1"/>
    </source>
</evidence>
<dbReference type="RefSeq" id="WP_249247928.1">
    <property type="nucleotide sequence ID" value="NZ_JAKIKT010000001.1"/>
</dbReference>
<accession>A0ABT0N3X6</accession>
<dbReference type="InterPro" id="IPR014506">
    <property type="entry name" value="UCP020479_CheW"/>
</dbReference>
<comment type="caution">
    <text evidence="3">The sequence shown here is derived from an EMBL/GenBank/DDBJ whole genome shotgun (WGS) entry which is preliminary data.</text>
</comment>
<protein>
    <submittedName>
        <fullName evidence="3">Chemotaxis protein CheW</fullName>
    </submittedName>
</protein>
<feature type="domain" description="CheW-like" evidence="2">
    <location>
        <begin position="202"/>
        <end position="340"/>
    </location>
</feature>
<evidence type="ECO:0000256" key="1">
    <source>
        <dbReference type="SAM" id="MobiDB-lite"/>
    </source>
</evidence>
<dbReference type="SMART" id="SM00260">
    <property type="entry name" value="CheW"/>
    <property type="match status" value="1"/>
</dbReference>
<reference evidence="3 4" key="1">
    <citation type="submission" date="2022-01" db="EMBL/GenBank/DDBJ databases">
        <title>Whole genome-based taxonomy of the Shewanellaceae.</title>
        <authorList>
            <person name="Martin-Rodriguez A.J."/>
        </authorList>
    </citation>
    <scope>NUCLEOTIDE SEQUENCE [LARGE SCALE GENOMIC DNA]</scope>
    <source>
        <strain evidence="3 4">DSM 21332</strain>
    </source>
</reference>
<dbReference type="Pfam" id="PF01584">
    <property type="entry name" value="CheW"/>
    <property type="match status" value="1"/>
</dbReference>
<organism evidence="3 4">
    <name type="scientific">Shewanella corallii</name>
    <dbReference type="NCBI Taxonomy" id="560080"/>
    <lineage>
        <taxon>Bacteria</taxon>
        <taxon>Pseudomonadati</taxon>
        <taxon>Pseudomonadota</taxon>
        <taxon>Gammaproteobacteria</taxon>
        <taxon>Alteromonadales</taxon>
        <taxon>Shewanellaceae</taxon>
        <taxon>Shewanella</taxon>
    </lineage>
</organism>
<dbReference type="Proteomes" id="UP001202831">
    <property type="component" value="Unassembled WGS sequence"/>
</dbReference>
<dbReference type="PIRSF" id="PIRSF020479">
    <property type="entry name" value="UCP020479_CheW"/>
    <property type="match status" value="1"/>
</dbReference>
<keyword evidence="4" id="KW-1185">Reference proteome</keyword>
<evidence type="ECO:0000313" key="4">
    <source>
        <dbReference type="Proteomes" id="UP001202831"/>
    </source>
</evidence>
<dbReference type="SUPFAM" id="SSF50341">
    <property type="entry name" value="CheW-like"/>
    <property type="match status" value="1"/>
</dbReference>
<dbReference type="EMBL" id="JAKIKT010000001">
    <property type="protein sequence ID" value="MCL2913152.1"/>
    <property type="molecule type" value="Genomic_DNA"/>
</dbReference>
<evidence type="ECO:0000259" key="2">
    <source>
        <dbReference type="PROSITE" id="PS50851"/>
    </source>
</evidence>
<dbReference type="InterPro" id="IPR036061">
    <property type="entry name" value="CheW-like_dom_sf"/>
</dbReference>
<name>A0ABT0N3X6_9GAMM</name>
<gene>
    <name evidence="3" type="ORF">L2725_05050</name>
</gene>
<proteinExistence type="predicted"/>
<feature type="compositionally biased region" description="Low complexity" evidence="1">
    <location>
        <begin position="113"/>
        <end position="124"/>
    </location>
</feature>
<dbReference type="CDD" id="cd00588">
    <property type="entry name" value="CheW_like"/>
    <property type="match status" value="1"/>
</dbReference>
<dbReference type="Gene3D" id="2.30.30.40">
    <property type="entry name" value="SH3 Domains"/>
    <property type="match status" value="1"/>
</dbReference>
<dbReference type="InterPro" id="IPR002545">
    <property type="entry name" value="CheW-lke_dom"/>
</dbReference>
<dbReference type="Gene3D" id="2.40.50.180">
    <property type="entry name" value="CheA-289, Domain 4"/>
    <property type="match status" value="1"/>
</dbReference>
<feature type="region of interest" description="Disordered" evidence="1">
    <location>
        <begin position="113"/>
        <end position="156"/>
    </location>
</feature>